<dbReference type="EMBL" id="CP003007">
    <property type="protein sequence ID" value="AEO61222.1"/>
    <property type="molecule type" value="Genomic_DNA"/>
</dbReference>
<proteinExistence type="predicted"/>
<name>G2QMP2_THET4</name>
<feature type="region of interest" description="Disordered" evidence="1">
    <location>
        <begin position="189"/>
        <end position="246"/>
    </location>
</feature>
<dbReference type="eggNOG" id="ENOG502SII0">
    <property type="taxonomic scope" value="Eukaryota"/>
</dbReference>
<dbReference type="RefSeq" id="XP_003666467.1">
    <property type="nucleotide sequence ID" value="XM_003666419.1"/>
</dbReference>
<dbReference type="InParanoid" id="G2QMP2"/>
<protein>
    <submittedName>
        <fullName evidence="2">Uncharacterized protein</fullName>
    </submittedName>
</protein>
<dbReference type="GeneID" id="11506345"/>
<dbReference type="OrthoDB" id="5220752at2759"/>
<evidence type="ECO:0000256" key="1">
    <source>
        <dbReference type="SAM" id="MobiDB-lite"/>
    </source>
</evidence>
<feature type="compositionally biased region" description="Acidic residues" evidence="1">
    <location>
        <begin position="205"/>
        <end position="220"/>
    </location>
</feature>
<dbReference type="HOGENOM" id="CLU_1220222_0_0_1"/>
<reference evidence="2 3" key="1">
    <citation type="journal article" date="2011" name="Nat. Biotechnol.">
        <title>Comparative genomic analysis of the thermophilic biomass-degrading fungi Myceliophthora thermophila and Thielavia terrestris.</title>
        <authorList>
            <person name="Berka R.M."/>
            <person name="Grigoriev I.V."/>
            <person name="Otillar R."/>
            <person name="Salamov A."/>
            <person name="Grimwood J."/>
            <person name="Reid I."/>
            <person name="Ishmael N."/>
            <person name="John T."/>
            <person name="Darmond C."/>
            <person name="Moisan M.-C."/>
            <person name="Henrissat B."/>
            <person name="Coutinho P.M."/>
            <person name="Lombard V."/>
            <person name="Natvig D.O."/>
            <person name="Lindquist E."/>
            <person name="Schmutz J."/>
            <person name="Lucas S."/>
            <person name="Harris P."/>
            <person name="Powlowski J."/>
            <person name="Bellemare A."/>
            <person name="Taylor D."/>
            <person name="Butler G."/>
            <person name="de Vries R.P."/>
            <person name="Allijn I.E."/>
            <person name="van den Brink J."/>
            <person name="Ushinsky S."/>
            <person name="Storms R."/>
            <person name="Powell A.J."/>
            <person name="Paulsen I.T."/>
            <person name="Elbourne L.D.H."/>
            <person name="Baker S.E."/>
            <person name="Magnuson J."/>
            <person name="LaBoissiere S."/>
            <person name="Clutterbuck A.J."/>
            <person name="Martinez D."/>
            <person name="Wogulis M."/>
            <person name="de Leon A.L."/>
            <person name="Rey M.W."/>
            <person name="Tsang A."/>
        </authorList>
    </citation>
    <scope>NUCLEOTIDE SEQUENCE [LARGE SCALE GENOMIC DNA]</scope>
    <source>
        <strain evidence="3">ATCC 42464 / BCRC 31852 / DSM 1799</strain>
    </source>
</reference>
<gene>
    <name evidence="2" type="ORF">MYCTH_2311172</name>
</gene>
<dbReference type="Proteomes" id="UP000007322">
    <property type="component" value="Chromosome 6"/>
</dbReference>
<evidence type="ECO:0000313" key="2">
    <source>
        <dbReference type="EMBL" id="AEO61222.1"/>
    </source>
</evidence>
<organism evidence="2 3">
    <name type="scientific">Thermothelomyces thermophilus (strain ATCC 42464 / BCRC 31852 / DSM 1799)</name>
    <name type="common">Sporotrichum thermophile</name>
    <dbReference type="NCBI Taxonomy" id="573729"/>
    <lineage>
        <taxon>Eukaryota</taxon>
        <taxon>Fungi</taxon>
        <taxon>Dikarya</taxon>
        <taxon>Ascomycota</taxon>
        <taxon>Pezizomycotina</taxon>
        <taxon>Sordariomycetes</taxon>
        <taxon>Sordariomycetidae</taxon>
        <taxon>Sordariales</taxon>
        <taxon>Chaetomiaceae</taxon>
        <taxon>Thermothelomyces</taxon>
    </lineage>
</organism>
<accession>G2QMP2</accession>
<dbReference type="AlphaFoldDB" id="G2QMP2"/>
<dbReference type="VEuPathDB" id="FungiDB:MYCTH_2311172"/>
<keyword evidence="3" id="KW-1185">Reference proteome</keyword>
<feature type="compositionally biased region" description="Acidic residues" evidence="1">
    <location>
        <begin position="228"/>
        <end position="237"/>
    </location>
</feature>
<sequence length="246" mass="26660">MTSHQVHVANNSGEDIYVLASPNLHWAIVDIAVDTALIAVGVGELGVALQGIKAGGRLKSIAQLALCLKNWGALATATGVLGSRKATEIAEILRAARKANEEINRASIRIPHGNFHRVINRDWIDMYAQISGYAGMAGARTVQLLVKNEDGSQSALFCTGPDHSWIATDRGSIVRANYSRIWVEEPGGRSVDWPKPAASSPVYMDDGEISSGDQEEDEEYGFEHAGIDDDDDDDNDGQEPFAYHSW</sequence>
<evidence type="ECO:0000313" key="3">
    <source>
        <dbReference type="Proteomes" id="UP000007322"/>
    </source>
</evidence>
<dbReference type="KEGG" id="mtm:MYCTH_2311172"/>
<dbReference type="OMA" id="SWIATRE"/>